<reference evidence="1 2" key="1">
    <citation type="submission" date="2022-01" db="EMBL/GenBank/DDBJ databases">
        <title>A chromosomal length assembly of Cordylochernes scorpioides.</title>
        <authorList>
            <person name="Zeh D."/>
            <person name="Zeh J."/>
        </authorList>
    </citation>
    <scope>NUCLEOTIDE SEQUENCE [LARGE SCALE GENOMIC DNA]</scope>
    <source>
        <strain evidence="1">IN4F17</strain>
        <tissue evidence="1">Whole Body</tissue>
    </source>
</reference>
<evidence type="ECO:0000313" key="1">
    <source>
        <dbReference type="EMBL" id="UYV81623.1"/>
    </source>
</evidence>
<dbReference type="Pfam" id="PF14223">
    <property type="entry name" value="Retrotran_gag_2"/>
    <property type="match status" value="1"/>
</dbReference>
<gene>
    <name evidence="1" type="ORF">LAZ67_20001740</name>
</gene>
<dbReference type="EMBL" id="CP092882">
    <property type="protein sequence ID" value="UYV81623.1"/>
    <property type="molecule type" value="Genomic_DNA"/>
</dbReference>
<accession>A0ABY6LKK4</accession>
<organism evidence="1 2">
    <name type="scientific">Cordylochernes scorpioides</name>
    <dbReference type="NCBI Taxonomy" id="51811"/>
    <lineage>
        <taxon>Eukaryota</taxon>
        <taxon>Metazoa</taxon>
        <taxon>Ecdysozoa</taxon>
        <taxon>Arthropoda</taxon>
        <taxon>Chelicerata</taxon>
        <taxon>Arachnida</taxon>
        <taxon>Pseudoscorpiones</taxon>
        <taxon>Cheliferoidea</taxon>
        <taxon>Chernetidae</taxon>
        <taxon>Cordylochernes</taxon>
    </lineage>
</organism>
<evidence type="ECO:0000313" key="2">
    <source>
        <dbReference type="Proteomes" id="UP001235939"/>
    </source>
</evidence>
<dbReference type="Proteomes" id="UP001235939">
    <property type="component" value="Chromosome 20"/>
</dbReference>
<evidence type="ECO:0008006" key="3">
    <source>
        <dbReference type="Google" id="ProtNLM"/>
    </source>
</evidence>
<sequence>MEERSFWEIWSDKNDEAFGIIITTLTNEQARMFIGETNAKKVWDSLKKTHTGNLEDKIIDIGLELKNIRMKDNETVDEYITRAKNIVARSSSLGYENIAIVLRSKREATVEEIQQTLREEDSRRNMRLNQSVENGHEQAYRIKDRKVKQFQPKICFVCNKKGHLANDFWFRDKQKQGYQKKWTPPGYRNHKYSREHSNNLVDTMKRGINGQAFEIYVKEFQDSSDRRNYKQIWCID</sequence>
<name>A0ABY6LKK4_9ARAC</name>
<proteinExistence type="predicted"/>
<keyword evidence="2" id="KW-1185">Reference proteome</keyword>
<protein>
    <recommendedName>
        <fullName evidence="3">CCHC-type domain-containing protein</fullName>
    </recommendedName>
</protein>